<keyword evidence="2" id="KW-1185">Reference proteome</keyword>
<gene>
    <name evidence="1" type="ORF">VZ94_14080</name>
</gene>
<dbReference type="SUPFAM" id="SSF48613">
    <property type="entry name" value="Heme oxygenase-like"/>
    <property type="match status" value="1"/>
</dbReference>
<dbReference type="Gene3D" id="1.20.910.10">
    <property type="entry name" value="Heme oxygenase-like"/>
    <property type="match status" value="1"/>
</dbReference>
<dbReference type="RefSeq" id="WP_045779711.1">
    <property type="nucleotide sequence ID" value="NZ_LAJX01000142.1"/>
</dbReference>
<comment type="caution">
    <text evidence="1">The sequence shown here is derived from an EMBL/GenBank/DDBJ whole genome shotgun (WGS) entry which is preliminary data.</text>
</comment>
<protein>
    <recommendedName>
        <fullName evidence="3">Iron-containing redox enzyme family protein</fullName>
    </recommendedName>
</protein>
<evidence type="ECO:0000313" key="2">
    <source>
        <dbReference type="Proteomes" id="UP000033684"/>
    </source>
</evidence>
<sequence length="208" mass="23837">MLAAVEERRPIPELEAMSLQAANAFRPFMGEDGFDLEQYKQFLNTMFHYTGRSGEMIQHAGNLAHDDVLKTFFTRMVSEEKGHYILAQEDLRALGGDVSETIPQSVLDFHHNWFNLGDTIYAYLGAIYVFENIAKHLQQEGVDMFARLNLNKKQRRWVAVHLEADLMHGEEIIALCAQYYDQDQAACLKGGEVMCRSWINVFTQFGHA</sequence>
<evidence type="ECO:0008006" key="3">
    <source>
        <dbReference type="Google" id="ProtNLM"/>
    </source>
</evidence>
<evidence type="ECO:0000313" key="1">
    <source>
        <dbReference type="EMBL" id="KJV06018.1"/>
    </source>
</evidence>
<dbReference type="EMBL" id="LAJX01000142">
    <property type="protein sequence ID" value="KJV06018.1"/>
    <property type="molecule type" value="Genomic_DNA"/>
</dbReference>
<dbReference type="Pfam" id="PF14518">
    <property type="entry name" value="Haem_oxygenas_2"/>
    <property type="match status" value="1"/>
</dbReference>
<proteinExistence type="predicted"/>
<reference evidence="2" key="1">
    <citation type="submission" date="2015-03" db="EMBL/GenBank/DDBJ databases">
        <title>Draft genome sequence of a novel methanotroph (Sn10-6) isolated from flooded ricefield rhizosphere in India.</title>
        <authorList>
            <person name="Pandit P.S."/>
            <person name="Pore S.D."/>
            <person name="Arora P."/>
            <person name="Kapse N.G."/>
            <person name="Dhakephalkar P.K."/>
            <person name="Rahalkar M.C."/>
        </authorList>
    </citation>
    <scope>NUCLEOTIDE SEQUENCE [LARGE SCALE GENOMIC DNA]</scope>
    <source>
        <strain evidence="2">Sn10-6</strain>
    </source>
</reference>
<name>A0A0F3IHJ7_9GAMM</name>
<organism evidence="1 2">
    <name type="scientific">Methylocucumis oryzae</name>
    <dbReference type="NCBI Taxonomy" id="1632867"/>
    <lineage>
        <taxon>Bacteria</taxon>
        <taxon>Pseudomonadati</taxon>
        <taxon>Pseudomonadota</taxon>
        <taxon>Gammaproteobacteria</taxon>
        <taxon>Methylococcales</taxon>
        <taxon>Methylococcaceae</taxon>
        <taxon>Methylocucumis</taxon>
    </lineage>
</organism>
<dbReference type="AlphaFoldDB" id="A0A0F3IHJ7"/>
<dbReference type="Proteomes" id="UP000033684">
    <property type="component" value="Unassembled WGS sequence"/>
</dbReference>
<dbReference type="OrthoDB" id="5646477at2"/>
<reference evidence="1 2" key="2">
    <citation type="journal article" date="2016" name="Microb. Ecol.">
        <title>Genome Characteristics of a Novel Type I Methanotroph (Sn10-6) Isolated from a Flooded Indian Rice Field.</title>
        <authorList>
            <person name="Rahalkar M.C."/>
            <person name="Pandit P.S."/>
            <person name="Dhakephalkar P.K."/>
            <person name="Pore S."/>
            <person name="Arora P."/>
            <person name="Kapse N."/>
        </authorList>
    </citation>
    <scope>NUCLEOTIDE SEQUENCE [LARGE SCALE GENOMIC DNA]</scope>
    <source>
        <strain evidence="1 2">Sn10-6</strain>
    </source>
</reference>
<dbReference type="InterPro" id="IPR016084">
    <property type="entry name" value="Haem_Oase-like_multi-hlx"/>
</dbReference>
<accession>A0A0F3IHJ7</accession>